<reference evidence="3" key="1">
    <citation type="submission" date="2025-08" db="UniProtKB">
        <authorList>
            <consortium name="Ensembl"/>
        </authorList>
    </citation>
    <scope>IDENTIFICATION</scope>
</reference>
<organism evidence="3 4">
    <name type="scientific">Varanus komodoensis</name>
    <name type="common">Komodo dragon</name>
    <dbReference type="NCBI Taxonomy" id="61221"/>
    <lineage>
        <taxon>Eukaryota</taxon>
        <taxon>Metazoa</taxon>
        <taxon>Chordata</taxon>
        <taxon>Craniata</taxon>
        <taxon>Vertebrata</taxon>
        <taxon>Euteleostomi</taxon>
        <taxon>Lepidosauria</taxon>
        <taxon>Squamata</taxon>
        <taxon>Bifurcata</taxon>
        <taxon>Unidentata</taxon>
        <taxon>Episquamata</taxon>
        <taxon>Toxicofera</taxon>
        <taxon>Anguimorpha</taxon>
        <taxon>Paleoanguimorpha</taxon>
        <taxon>Varanoidea</taxon>
        <taxon>Varanidae</taxon>
        <taxon>Varanus</taxon>
    </lineage>
</organism>
<reference evidence="3" key="2">
    <citation type="submission" date="2025-09" db="UniProtKB">
        <authorList>
            <consortium name="Ensembl"/>
        </authorList>
    </citation>
    <scope>IDENTIFICATION</scope>
</reference>
<proteinExistence type="predicted"/>
<evidence type="ECO:0000256" key="1">
    <source>
        <dbReference type="SAM" id="MobiDB-lite"/>
    </source>
</evidence>
<protein>
    <submittedName>
        <fullName evidence="3">Uncharacterized protein</fullName>
    </submittedName>
</protein>
<accession>A0A8D2IXR2</accession>
<dbReference type="Proteomes" id="UP000694545">
    <property type="component" value="Unplaced"/>
</dbReference>
<feature type="signal peptide" evidence="2">
    <location>
        <begin position="1"/>
        <end position="24"/>
    </location>
</feature>
<evidence type="ECO:0000313" key="3">
    <source>
        <dbReference type="Ensembl" id="ENSVKKP00000005313.1"/>
    </source>
</evidence>
<name>A0A8D2IXR2_VARKO</name>
<keyword evidence="2" id="KW-0732">Signal</keyword>
<feature type="chain" id="PRO_5034617095" evidence="2">
    <location>
        <begin position="25"/>
        <end position="117"/>
    </location>
</feature>
<feature type="region of interest" description="Disordered" evidence="1">
    <location>
        <begin position="73"/>
        <end position="100"/>
    </location>
</feature>
<evidence type="ECO:0000256" key="2">
    <source>
        <dbReference type="SAM" id="SignalP"/>
    </source>
</evidence>
<dbReference type="Ensembl" id="ENSVKKT00000005461.1">
    <property type="protein sequence ID" value="ENSVKKP00000005313.1"/>
    <property type="gene ID" value="ENSVKKG00000003920.1"/>
</dbReference>
<sequence>MEVSRFHCPGLCVCLCVWTASPLAQPADSSGDSLCGKQSRSCNSMSHSLHYPERPCEWCRLWTLRGLGSEGHASEAKAEGLTLRKRAQQPRPPEKERTPCPMACGRVQACVPPSKPS</sequence>
<evidence type="ECO:0000313" key="4">
    <source>
        <dbReference type="Proteomes" id="UP000694545"/>
    </source>
</evidence>
<dbReference type="AlphaFoldDB" id="A0A8D2IXR2"/>
<keyword evidence="4" id="KW-1185">Reference proteome</keyword>